<evidence type="ECO:0000313" key="2">
    <source>
        <dbReference type="EMBL" id="CDK24924.1"/>
    </source>
</evidence>
<evidence type="ECO:0000256" key="1">
    <source>
        <dbReference type="SAM" id="Phobius"/>
    </source>
</evidence>
<evidence type="ECO:0000313" key="3">
    <source>
        <dbReference type="Proteomes" id="UP000019384"/>
    </source>
</evidence>
<feature type="transmembrane region" description="Helical" evidence="1">
    <location>
        <begin position="69"/>
        <end position="89"/>
    </location>
</feature>
<name>W6MG17_9ASCO</name>
<dbReference type="AlphaFoldDB" id="W6MG17"/>
<dbReference type="GeneID" id="34518327"/>
<sequence length="101" mass="11321">MPTHRSHRNRKAPSTLCLLHATHKPFPTMALYVKPNVLIGQIPKMVARSTKRASPRLGPNPYLQEAKRVVPAVAIWGSLMFGFLAWPSVVVEANKAGYWYV</sequence>
<reference evidence="2" key="1">
    <citation type="submission" date="2013-12" db="EMBL/GenBank/DDBJ databases">
        <authorList>
            <person name="Genoscope - CEA"/>
        </authorList>
    </citation>
    <scope>NUCLEOTIDE SEQUENCE</scope>
    <source>
        <strain evidence="2">CBS 1993</strain>
    </source>
</reference>
<protein>
    <submittedName>
        <fullName evidence="2">Uncharacterized protein</fullName>
    </submittedName>
</protein>
<keyword evidence="1" id="KW-0472">Membrane</keyword>
<organism evidence="2 3">
    <name type="scientific">Kuraishia capsulata CBS 1993</name>
    <dbReference type="NCBI Taxonomy" id="1382522"/>
    <lineage>
        <taxon>Eukaryota</taxon>
        <taxon>Fungi</taxon>
        <taxon>Dikarya</taxon>
        <taxon>Ascomycota</taxon>
        <taxon>Saccharomycotina</taxon>
        <taxon>Pichiomycetes</taxon>
        <taxon>Pichiales</taxon>
        <taxon>Pichiaceae</taxon>
        <taxon>Kuraishia</taxon>
    </lineage>
</organism>
<dbReference type="Proteomes" id="UP000019384">
    <property type="component" value="Unassembled WGS sequence"/>
</dbReference>
<dbReference type="RefSeq" id="XP_022456939.1">
    <property type="nucleotide sequence ID" value="XM_022605475.1"/>
</dbReference>
<dbReference type="HOGENOM" id="CLU_2292116_0_0_1"/>
<proteinExistence type="predicted"/>
<keyword evidence="3" id="KW-1185">Reference proteome</keyword>
<dbReference type="EMBL" id="HG793125">
    <property type="protein sequence ID" value="CDK24924.1"/>
    <property type="molecule type" value="Genomic_DNA"/>
</dbReference>
<keyword evidence="1" id="KW-0812">Transmembrane</keyword>
<accession>W6MG17</accession>
<reference evidence="2" key="2">
    <citation type="submission" date="2014-02" db="EMBL/GenBank/DDBJ databases">
        <title>Complete DNA sequence of /Kuraishia capsulata/ illustrates novel genomic features among budding yeasts (/Saccharomycotina/).</title>
        <authorList>
            <person name="Morales L."/>
            <person name="Noel B."/>
            <person name="Porcel B."/>
            <person name="Marcet-Houben M."/>
            <person name="Hullo M-F."/>
            <person name="Sacerdot C."/>
            <person name="Tekaia F."/>
            <person name="Leh-Louis V."/>
            <person name="Despons L."/>
            <person name="Khanna V."/>
            <person name="Aury J-M."/>
            <person name="Barbe V."/>
            <person name="Couloux A."/>
            <person name="Labadie K."/>
            <person name="Pelletier E."/>
            <person name="Souciet J-L."/>
            <person name="Boekhout T."/>
            <person name="Gabaldon T."/>
            <person name="Wincker P."/>
            <person name="Dujon B."/>
        </authorList>
    </citation>
    <scope>NUCLEOTIDE SEQUENCE</scope>
    <source>
        <strain evidence="2">CBS 1993</strain>
    </source>
</reference>
<keyword evidence="1" id="KW-1133">Transmembrane helix</keyword>
<gene>
    <name evidence="2" type="ORF">KUCA_T00000891001</name>
</gene>